<evidence type="ECO:0000256" key="1">
    <source>
        <dbReference type="SAM" id="SignalP"/>
    </source>
</evidence>
<reference evidence="2" key="1">
    <citation type="submission" date="2014-11" db="EMBL/GenBank/DDBJ databases">
        <authorList>
            <person name="Amaro Gonzalez C."/>
        </authorList>
    </citation>
    <scope>NUCLEOTIDE SEQUENCE</scope>
</reference>
<evidence type="ECO:0000313" key="2">
    <source>
        <dbReference type="EMBL" id="JAH50092.1"/>
    </source>
</evidence>
<name>A0A0E9T9I4_ANGAN</name>
<organism evidence="2">
    <name type="scientific">Anguilla anguilla</name>
    <name type="common">European freshwater eel</name>
    <name type="synonym">Muraena anguilla</name>
    <dbReference type="NCBI Taxonomy" id="7936"/>
    <lineage>
        <taxon>Eukaryota</taxon>
        <taxon>Metazoa</taxon>
        <taxon>Chordata</taxon>
        <taxon>Craniata</taxon>
        <taxon>Vertebrata</taxon>
        <taxon>Euteleostomi</taxon>
        <taxon>Actinopterygii</taxon>
        <taxon>Neopterygii</taxon>
        <taxon>Teleostei</taxon>
        <taxon>Anguilliformes</taxon>
        <taxon>Anguillidae</taxon>
        <taxon>Anguilla</taxon>
    </lineage>
</organism>
<accession>A0A0E9T9I4</accession>
<feature type="chain" id="PRO_5002433249" evidence="1">
    <location>
        <begin position="18"/>
        <end position="40"/>
    </location>
</feature>
<proteinExistence type="predicted"/>
<protein>
    <submittedName>
        <fullName evidence="2">Uncharacterized protein</fullName>
    </submittedName>
</protein>
<feature type="signal peptide" evidence="1">
    <location>
        <begin position="1"/>
        <end position="17"/>
    </location>
</feature>
<dbReference type="AlphaFoldDB" id="A0A0E9T9I4"/>
<dbReference type="EMBL" id="GBXM01058485">
    <property type="protein sequence ID" value="JAH50092.1"/>
    <property type="molecule type" value="Transcribed_RNA"/>
</dbReference>
<sequence length="40" mass="4092">MTSSSNVLMLSSSGLKALLICLIPLSAHNLKPPSALPGTK</sequence>
<reference evidence="2" key="2">
    <citation type="journal article" date="2015" name="Fish Shellfish Immunol.">
        <title>Early steps in the European eel (Anguilla anguilla)-Vibrio vulnificus interaction in the gills: Role of the RtxA13 toxin.</title>
        <authorList>
            <person name="Callol A."/>
            <person name="Pajuelo D."/>
            <person name="Ebbesson L."/>
            <person name="Teles M."/>
            <person name="MacKenzie S."/>
            <person name="Amaro C."/>
        </authorList>
    </citation>
    <scope>NUCLEOTIDE SEQUENCE</scope>
</reference>
<keyword evidence="1" id="KW-0732">Signal</keyword>